<feature type="domain" description="ABC transmembrane type-1" evidence="8">
    <location>
        <begin position="135"/>
        <end position="315"/>
    </location>
</feature>
<feature type="transmembrane region" description="Helical" evidence="7">
    <location>
        <begin position="625"/>
        <end position="646"/>
    </location>
</feature>
<feature type="transmembrane region" description="Helical" evidence="7">
    <location>
        <begin position="666"/>
        <end position="685"/>
    </location>
</feature>
<dbReference type="PROSITE" id="PS50928">
    <property type="entry name" value="ABC_TM1"/>
    <property type="match status" value="2"/>
</dbReference>
<accession>A0ABU5E5L2</accession>
<comment type="caution">
    <text evidence="9">The sequence shown here is derived from an EMBL/GenBank/DDBJ whole genome shotgun (WGS) entry which is preliminary data.</text>
</comment>
<evidence type="ECO:0000259" key="8">
    <source>
        <dbReference type="PROSITE" id="PS50928"/>
    </source>
</evidence>
<feature type="transmembrane region" description="Helical" evidence="7">
    <location>
        <begin position="183"/>
        <end position="209"/>
    </location>
</feature>
<proteinExistence type="inferred from homology"/>
<dbReference type="RefSeq" id="WP_320506610.1">
    <property type="nucleotide sequence ID" value="NZ_JAXCLW010000001.1"/>
</dbReference>
<feature type="transmembrane region" description="Helical" evidence="7">
    <location>
        <begin position="414"/>
        <end position="439"/>
    </location>
</feature>
<evidence type="ECO:0000256" key="3">
    <source>
        <dbReference type="ARBA" id="ARBA00022475"/>
    </source>
</evidence>
<feature type="transmembrane region" description="Helical" evidence="7">
    <location>
        <begin position="509"/>
        <end position="533"/>
    </location>
</feature>
<name>A0ABU5E5L2_9PROT</name>
<comment type="subcellular location">
    <subcellularLocation>
        <location evidence="1 7">Cell membrane</location>
        <topology evidence="1 7">Multi-pass membrane protein</topology>
    </subcellularLocation>
</comment>
<feature type="transmembrane region" description="Helical" evidence="7">
    <location>
        <begin position="554"/>
        <end position="581"/>
    </location>
</feature>
<evidence type="ECO:0000313" key="10">
    <source>
        <dbReference type="Proteomes" id="UP001279642"/>
    </source>
</evidence>
<dbReference type="InterPro" id="IPR000515">
    <property type="entry name" value="MetI-like"/>
</dbReference>
<sequence length="700" mass="75293">MIVSDLALSPATSRSWRHGLRFSLLAFAFVAVCLLLRSHLPWITLYPPTWVLPIAAWVNHVSDWLSAILQPICRSFAWMLGGPMAWLRGFLVWLPWPAVALATTLVAYKAQGWRLALFAIAVVAYLLLTGYWPATMNTMALVVLAVPISVLAGFGLGVLAFAFPRARAVIEAALDLMQTVPAFAYLIPLLILFGFGPVVGLIASIVFAVPPMVRNTLLGLNQVPPVIKEAGLMSGCTAWQGFWHTDVPTAKPQLLMGVNQTTMAAFSMVIIASLAGGSADIGWEVLSAVRQADFGRSLLSGLVIALVAVLIDRITLGFAKTGEISMSQAGKPSGRLLLVILFAVMFSGIALRMMVGNADWLSGSLQFINMKALDDGILALVRDHSGAIDRIRNGIISFLMLPVRVGLEKAVTPFTWGVTLTPTGIAFYVLLVAVVSLFAGLKWSRQAGLTAIWIGIFLYFGLTTFPWPAFMLVVSLLVWRVADGRIALAALAAMAFALLSGLWLQTMMSIYLCALAVLLCLLFGGALGLWAAQSDRVSAFIRPINDALQTMPQFVFLIPALMFFKVGELTALIAVMLYAIVPPIRYVEHGLRHVPSHVVEAAVQSGCTASQLLWLAKLPMALPTIMLGVNQTIMAALSMLAISALVGTRDLGQQVYIALGKADAGMGLTAGLMIALIAMVSDRAIRTWCLKRQAPALRAG</sequence>
<keyword evidence="6 7" id="KW-0472">Membrane</keyword>
<gene>
    <name evidence="9" type="ORF">SMD27_01720</name>
</gene>
<dbReference type="PANTHER" id="PTHR47737">
    <property type="entry name" value="GLYCINE BETAINE/PROLINE BETAINE TRANSPORT SYSTEM PERMEASE PROTEIN PROW"/>
    <property type="match status" value="1"/>
</dbReference>
<dbReference type="PANTHER" id="PTHR47737:SF1">
    <property type="entry name" value="GLYCINE BETAINE_PROLINE BETAINE TRANSPORT SYSTEM PERMEASE PROTEIN PROW"/>
    <property type="match status" value="1"/>
</dbReference>
<reference evidence="9 10" key="1">
    <citation type="journal article" date="2016" name="Antonie Van Leeuwenhoek">
        <title>Dongia soli sp. nov., isolated from soil from Dokdo, Korea.</title>
        <authorList>
            <person name="Kim D.U."/>
            <person name="Lee H."/>
            <person name="Kim H."/>
            <person name="Kim S.G."/>
            <person name="Ka J.O."/>
        </authorList>
    </citation>
    <scope>NUCLEOTIDE SEQUENCE [LARGE SCALE GENOMIC DNA]</scope>
    <source>
        <strain evidence="9 10">D78</strain>
    </source>
</reference>
<evidence type="ECO:0000313" key="9">
    <source>
        <dbReference type="EMBL" id="MDY0881551.1"/>
    </source>
</evidence>
<evidence type="ECO:0000256" key="7">
    <source>
        <dbReference type="RuleBase" id="RU363032"/>
    </source>
</evidence>
<evidence type="ECO:0000256" key="5">
    <source>
        <dbReference type="ARBA" id="ARBA00022989"/>
    </source>
</evidence>
<keyword evidence="10" id="KW-1185">Reference proteome</keyword>
<evidence type="ECO:0000256" key="4">
    <source>
        <dbReference type="ARBA" id="ARBA00022692"/>
    </source>
</evidence>
<feature type="transmembrane region" description="Helical" evidence="7">
    <location>
        <begin position="451"/>
        <end position="479"/>
    </location>
</feature>
<evidence type="ECO:0000256" key="1">
    <source>
        <dbReference type="ARBA" id="ARBA00004651"/>
    </source>
</evidence>
<feature type="transmembrane region" description="Helical" evidence="7">
    <location>
        <begin position="20"/>
        <end position="40"/>
    </location>
</feature>
<feature type="transmembrane region" description="Helical" evidence="7">
    <location>
        <begin position="85"/>
        <end position="108"/>
    </location>
</feature>
<keyword evidence="4 7" id="KW-0812">Transmembrane</keyword>
<feature type="transmembrane region" description="Helical" evidence="7">
    <location>
        <begin position="486"/>
        <end position="503"/>
    </location>
</feature>
<keyword evidence="5 7" id="KW-1133">Transmembrane helix</keyword>
<dbReference type="InterPro" id="IPR035906">
    <property type="entry name" value="MetI-like_sf"/>
</dbReference>
<feature type="transmembrane region" description="Helical" evidence="7">
    <location>
        <begin position="336"/>
        <end position="355"/>
    </location>
</feature>
<protein>
    <submittedName>
        <fullName evidence="9">ABC transporter permease subunit</fullName>
    </submittedName>
</protein>
<feature type="transmembrane region" description="Helical" evidence="7">
    <location>
        <begin position="115"/>
        <end position="134"/>
    </location>
</feature>
<feature type="transmembrane region" description="Helical" evidence="7">
    <location>
        <begin position="264"/>
        <end position="286"/>
    </location>
</feature>
<keyword evidence="3" id="KW-1003">Cell membrane</keyword>
<evidence type="ECO:0000256" key="6">
    <source>
        <dbReference type="ARBA" id="ARBA00023136"/>
    </source>
</evidence>
<dbReference type="EMBL" id="JAXCLW010000001">
    <property type="protein sequence ID" value="MDY0881551.1"/>
    <property type="molecule type" value="Genomic_DNA"/>
</dbReference>
<comment type="similarity">
    <text evidence="7">Belongs to the binding-protein-dependent transport system permease family.</text>
</comment>
<organism evidence="9 10">
    <name type="scientific">Dongia soli</name>
    <dbReference type="NCBI Taxonomy" id="600628"/>
    <lineage>
        <taxon>Bacteria</taxon>
        <taxon>Pseudomonadati</taxon>
        <taxon>Pseudomonadota</taxon>
        <taxon>Alphaproteobacteria</taxon>
        <taxon>Rhodospirillales</taxon>
        <taxon>Dongiaceae</taxon>
        <taxon>Dongia</taxon>
    </lineage>
</organism>
<feature type="domain" description="ABC transmembrane type-1" evidence="8">
    <location>
        <begin position="506"/>
        <end position="685"/>
    </location>
</feature>
<dbReference type="Pfam" id="PF00528">
    <property type="entry name" value="BPD_transp_1"/>
    <property type="match status" value="2"/>
</dbReference>
<dbReference type="SUPFAM" id="SSF161098">
    <property type="entry name" value="MetI-like"/>
    <property type="match status" value="2"/>
</dbReference>
<feature type="transmembrane region" description="Helical" evidence="7">
    <location>
        <begin position="140"/>
        <end position="163"/>
    </location>
</feature>
<dbReference type="Proteomes" id="UP001279642">
    <property type="component" value="Unassembled WGS sequence"/>
</dbReference>
<keyword evidence="2 7" id="KW-0813">Transport</keyword>
<dbReference type="CDD" id="cd06261">
    <property type="entry name" value="TM_PBP2"/>
    <property type="match status" value="2"/>
</dbReference>
<evidence type="ECO:0000256" key="2">
    <source>
        <dbReference type="ARBA" id="ARBA00022448"/>
    </source>
</evidence>
<dbReference type="Gene3D" id="1.10.3720.10">
    <property type="entry name" value="MetI-like"/>
    <property type="match status" value="2"/>
</dbReference>